<dbReference type="AlphaFoldDB" id="A0A975PY22"/>
<dbReference type="Proteomes" id="UP000682202">
    <property type="component" value="Chromosome"/>
</dbReference>
<evidence type="ECO:0000313" key="3">
    <source>
        <dbReference type="Proteomes" id="UP000682202"/>
    </source>
</evidence>
<gene>
    <name evidence="2" type="ORF">F6B93_16200</name>
</gene>
<name>A0A975PY22_9MYCO</name>
<dbReference type="InterPro" id="IPR036188">
    <property type="entry name" value="FAD/NAD-bd_sf"/>
</dbReference>
<dbReference type="PANTHER" id="PTHR46865:SF8">
    <property type="entry name" value="POSSIBLE OXIDOREDUCTASE"/>
    <property type="match status" value="1"/>
</dbReference>
<dbReference type="KEGG" id="mspg:F6B93_16200"/>
<evidence type="ECO:0000313" key="2">
    <source>
        <dbReference type="EMBL" id="QUR68414.1"/>
    </source>
</evidence>
<accession>A0A975PY22</accession>
<feature type="domain" description="FAD-binding" evidence="1">
    <location>
        <begin position="2"/>
        <end position="159"/>
    </location>
</feature>
<dbReference type="RefSeq" id="WP_211695987.1">
    <property type="nucleotide sequence ID" value="NZ_CP046600.1"/>
</dbReference>
<organism evidence="2 3">
    <name type="scientific">Mycobacterium spongiae</name>
    <dbReference type="NCBI Taxonomy" id="886343"/>
    <lineage>
        <taxon>Bacteria</taxon>
        <taxon>Bacillati</taxon>
        <taxon>Actinomycetota</taxon>
        <taxon>Actinomycetes</taxon>
        <taxon>Mycobacteriales</taxon>
        <taxon>Mycobacteriaceae</taxon>
        <taxon>Mycobacterium</taxon>
    </lineage>
</organism>
<dbReference type="SUPFAM" id="SSF51905">
    <property type="entry name" value="FAD/NAD(P)-binding domain"/>
    <property type="match status" value="1"/>
</dbReference>
<dbReference type="InterPro" id="IPR051704">
    <property type="entry name" value="FAD_aromatic-hydroxylase"/>
</dbReference>
<keyword evidence="3" id="KW-1185">Reference proteome</keyword>
<dbReference type="PANTHER" id="PTHR46865">
    <property type="entry name" value="OXIDOREDUCTASE-RELATED"/>
    <property type="match status" value="1"/>
</dbReference>
<proteinExistence type="predicted"/>
<reference evidence="2" key="1">
    <citation type="submission" date="2019-12" db="EMBL/GenBank/DDBJ databases">
        <title>Mycobacterium spongiae sp. nov.</title>
        <authorList>
            <person name="Stinear T."/>
        </authorList>
    </citation>
    <scope>NUCLEOTIDE SEQUENCE</scope>
    <source>
        <strain evidence="2">FSD4b-SM</strain>
    </source>
</reference>
<dbReference type="Gene3D" id="3.30.9.10">
    <property type="entry name" value="D-Amino Acid Oxidase, subunit A, domain 2"/>
    <property type="match status" value="1"/>
</dbReference>
<dbReference type="EMBL" id="CP046600">
    <property type="protein sequence ID" value="QUR68414.1"/>
    <property type="molecule type" value="Genomic_DNA"/>
</dbReference>
<dbReference type="GO" id="GO:0071949">
    <property type="term" value="F:FAD binding"/>
    <property type="evidence" value="ECO:0007669"/>
    <property type="project" value="InterPro"/>
</dbReference>
<protein>
    <submittedName>
        <fullName evidence="2">NAD(P)-binding protein</fullName>
    </submittedName>
</protein>
<evidence type="ECO:0000259" key="1">
    <source>
        <dbReference type="Pfam" id="PF01494"/>
    </source>
</evidence>
<dbReference type="Gene3D" id="3.50.50.60">
    <property type="entry name" value="FAD/NAD(P)-binding domain"/>
    <property type="match status" value="1"/>
</dbReference>
<dbReference type="Pfam" id="PF01494">
    <property type="entry name" value="FAD_binding_3"/>
    <property type="match status" value="2"/>
</dbReference>
<sequence length="398" mass="43060">MKALICGAGIAGLALANRLSVRGVEVVLLERSPVPRTQGYMIDVFGHGYATAEAMGLMPAIQEAAYHLEEAILVDERGRHRASLPMSLLAPSPSLDVMRPDLERVLRESLPTSVDLRFGTTPTAVEDRGGSVWVVLDDGSELDVDLLVGADGLHSTVRRLTFGDESDYVRYLGFHTAAFTFHDQELNEALDGRFLMTDTIGRLLGLYGLRDHRVAGFTIHRSEDPTVPDDPRAALCATYGGMGWVVPQVLRKLPPPSEIYYDQVAQVTLPHWSSGRCVLVGDACFAVSVLAGQGASMAMGGAYVLADQLRRIPSVDQALAGYEKQWRPVVERTQRAGRWSGGFFVPASRASLLARRAVLRAVQLPIIDRVARAAVAGTPSDLIPALHRSESTGEGPAQ</sequence>
<dbReference type="InterPro" id="IPR002938">
    <property type="entry name" value="FAD-bd"/>
</dbReference>
<dbReference type="PRINTS" id="PR00420">
    <property type="entry name" value="RNGMNOXGNASE"/>
</dbReference>
<feature type="domain" description="FAD-binding" evidence="1">
    <location>
        <begin position="263"/>
        <end position="333"/>
    </location>
</feature>